<protein>
    <recommendedName>
        <fullName evidence="4">Pyridine nucleotide-disulfide oxidoreductase</fullName>
    </recommendedName>
</protein>
<dbReference type="EMBL" id="JNFP01000003">
    <property type="protein sequence ID" value="KIA66289.1"/>
    <property type="molecule type" value="Genomic_DNA"/>
</dbReference>
<keyword evidence="1" id="KW-0472">Membrane</keyword>
<feature type="transmembrane region" description="Helical" evidence="1">
    <location>
        <begin position="20"/>
        <end position="42"/>
    </location>
</feature>
<organism evidence="2 3">
    <name type="scientific">Nocardia vulneris</name>
    <dbReference type="NCBI Taxonomy" id="1141657"/>
    <lineage>
        <taxon>Bacteria</taxon>
        <taxon>Bacillati</taxon>
        <taxon>Actinomycetota</taxon>
        <taxon>Actinomycetes</taxon>
        <taxon>Mycobacteriales</taxon>
        <taxon>Nocardiaceae</taxon>
        <taxon>Nocardia</taxon>
    </lineage>
</organism>
<sequence length="186" mass="19572">MNVFGERGFQVKFPGARLLARVVLALVAVAAVVVTVVGCSAAKDASKSDTAKAKVGDCINVITGSSTDAKTEPIDCSSEKAVYKVAQSNDKKVECATDYTSYEETLGGGTTAFLCLAPNFKQDACYNESTTTGYKHVACTSSEATFKVVKRIDGEADELLCGADATSFRLISEAPKITFCLAKPQA</sequence>
<evidence type="ECO:0008006" key="4">
    <source>
        <dbReference type="Google" id="ProtNLM"/>
    </source>
</evidence>
<accession>A0ABR4ZMX9</accession>
<reference evidence="2 3" key="1">
    <citation type="journal article" date="2014" name="Int. J. Syst. Evol. Microbiol.">
        <title>Nocardia vulneris sp. nov., isolated from wounds of human patients in North America.</title>
        <authorList>
            <person name="Lasker B.A."/>
            <person name="Bell M."/>
            <person name="Klenk H.P."/>
            <person name="Sproer C."/>
            <person name="Schumann C."/>
            <person name="Schumann P."/>
            <person name="Brown J.M."/>
        </authorList>
    </citation>
    <scope>NUCLEOTIDE SEQUENCE [LARGE SCALE GENOMIC DNA]</scope>
    <source>
        <strain evidence="2 3">W9851</strain>
    </source>
</reference>
<evidence type="ECO:0000313" key="3">
    <source>
        <dbReference type="Proteomes" id="UP000031364"/>
    </source>
</evidence>
<evidence type="ECO:0000256" key="1">
    <source>
        <dbReference type="SAM" id="Phobius"/>
    </source>
</evidence>
<evidence type="ECO:0000313" key="2">
    <source>
        <dbReference type="EMBL" id="KIA66289.1"/>
    </source>
</evidence>
<keyword evidence="1" id="KW-1133">Transmembrane helix</keyword>
<comment type="caution">
    <text evidence="2">The sequence shown here is derived from an EMBL/GenBank/DDBJ whole genome shotgun (WGS) entry which is preliminary data.</text>
</comment>
<gene>
    <name evidence="2" type="ORF">FG87_03805</name>
</gene>
<proteinExistence type="predicted"/>
<keyword evidence="1" id="KW-0812">Transmembrane</keyword>
<keyword evidence="3" id="KW-1185">Reference proteome</keyword>
<dbReference type="Proteomes" id="UP000031364">
    <property type="component" value="Unassembled WGS sequence"/>
</dbReference>
<name>A0ABR4ZMX9_9NOCA</name>